<dbReference type="GO" id="GO:0016787">
    <property type="term" value="F:hydrolase activity"/>
    <property type="evidence" value="ECO:0007669"/>
    <property type="project" value="UniProtKB-KW"/>
</dbReference>
<proteinExistence type="predicted"/>
<gene>
    <name evidence="2" type="ORF">KUF71_001247</name>
</gene>
<dbReference type="Proteomes" id="UP001219518">
    <property type="component" value="Unassembled WGS sequence"/>
</dbReference>
<feature type="non-terminal residue" evidence="2">
    <location>
        <position position="1"/>
    </location>
</feature>
<comment type="caution">
    <text evidence="2">The sequence shown here is derived from an EMBL/GenBank/DDBJ whole genome shotgun (WGS) entry which is preliminary data.</text>
</comment>
<reference evidence="2" key="1">
    <citation type="submission" date="2021-07" db="EMBL/GenBank/DDBJ databases">
        <authorList>
            <person name="Catto M.A."/>
            <person name="Jacobson A."/>
            <person name="Kennedy G."/>
            <person name="Labadie P."/>
            <person name="Hunt B.G."/>
            <person name="Srinivasan R."/>
        </authorList>
    </citation>
    <scope>NUCLEOTIDE SEQUENCE</scope>
    <source>
        <strain evidence="2">PL_HMW_Pooled</strain>
        <tissue evidence="2">Head</tissue>
    </source>
</reference>
<sequence>VKNESENAVVLQEDVSSSSDNLSSNTADTASLDTIDFQPDHSCSASESPSVSIVGEHNYFKSSFISETEDGTSVIIEEPPKIVSQDTLMEMRQKLIGCLPNNWVPIVSSLSEISVVLISCLSSVPSLQRSVIFNVSGEMSLYVHGNSVSCDPFLVDELPPVPLLVDKVVSIVAKIRLKEVCAEVDLDQYSPAWEHCLYAGKIDENPFKECRYSSTFRSHKCSMLVDSNRWRCVNCTSNVKMLKRKCKSLAKSGNWYNKTANVHLTEEERLAKLNALNKKIDA</sequence>
<organism evidence="2 3">
    <name type="scientific">Frankliniella fusca</name>
    <dbReference type="NCBI Taxonomy" id="407009"/>
    <lineage>
        <taxon>Eukaryota</taxon>
        <taxon>Metazoa</taxon>
        <taxon>Ecdysozoa</taxon>
        <taxon>Arthropoda</taxon>
        <taxon>Hexapoda</taxon>
        <taxon>Insecta</taxon>
        <taxon>Pterygota</taxon>
        <taxon>Neoptera</taxon>
        <taxon>Paraneoptera</taxon>
        <taxon>Thysanoptera</taxon>
        <taxon>Terebrantia</taxon>
        <taxon>Thripoidea</taxon>
        <taxon>Thripidae</taxon>
        <taxon>Frankliniella</taxon>
    </lineage>
</organism>
<keyword evidence="3" id="KW-1185">Reference proteome</keyword>
<protein>
    <submittedName>
        <fullName evidence="2">Ubiquitin carboxyl-terminal hydrolase 1</fullName>
    </submittedName>
</protein>
<evidence type="ECO:0000313" key="2">
    <source>
        <dbReference type="EMBL" id="KAK3921467.1"/>
    </source>
</evidence>
<dbReference type="AlphaFoldDB" id="A0AAE1HHI8"/>
<evidence type="ECO:0000256" key="1">
    <source>
        <dbReference type="SAM" id="MobiDB-lite"/>
    </source>
</evidence>
<accession>A0AAE1HHI8</accession>
<keyword evidence="2" id="KW-0378">Hydrolase</keyword>
<reference evidence="2" key="2">
    <citation type="journal article" date="2023" name="BMC Genomics">
        <title>Pest status, molecular evolution, and epigenetic factors derived from the genome assembly of Frankliniella fusca, a thysanopteran phytovirus vector.</title>
        <authorList>
            <person name="Catto M.A."/>
            <person name="Labadie P.E."/>
            <person name="Jacobson A.L."/>
            <person name="Kennedy G.G."/>
            <person name="Srinivasan R."/>
            <person name="Hunt B.G."/>
        </authorList>
    </citation>
    <scope>NUCLEOTIDE SEQUENCE</scope>
    <source>
        <strain evidence="2">PL_HMW_Pooled</strain>
    </source>
</reference>
<feature type="compositionally biased region" description="Low complexity" evidence="1">
    <location>
        <begin position="16"/>
        <end position="25"/>
    </location>
</feature>
<evidence type="ECO:0000313" key="3">
    <source>
        <dbReference type="Proteomes" id="UP001219518"/>
    </source>
</evidence>
<dbReference type="EMBL" id="JAHWGI010001034">
    <property type="protein sequence ID" value="KAK3921467.1"/>
    <property type="molecule type" value="Genomic_DNA"/>
</dbReference>
<name>A0AAE1HHI8_9NEOP</name>
<feature type="region of interest" description="Disordered" evidence="1">
    <location>
        <begin position="1"/>
        <end position="33"/>
    </location>
</feature>